<dbReference type="CDD" id="cd05356">
    <property type="entry name" value="17beta-HSD1_like_SDR_c"/>
    <property type="match status" value="1"/>
</dbReference>
<dbReference type="Proteomes" id="UP000235965">
    <property type="component" value="Unassembled WGS sequence"/>
</dbReference>
<evidence type="ECO:0008006" key="8">
    <source>
        <dbReference type="Google" id="ProtNLM"/>
    </source>
</evidence>
<dbReference type="FunCoup" id="A0A2J7QJW4">
    <property type="interactions" value="808"/>
</dbReference>
<comment type="caution">
    <text evidence="6">The sequence shown here is derived from an EMBL/GenBank/DDBJ whole genome shotgun (WGS) entry which is preliminary data.</text>
</comment>
<comment type="similarity">
    <text evidence="5">Belongs to the short-chain dehydrogenases/reductases (SDR) family. 17-beta-HSD 3 subfamily.</text>
</comment>
<evidence type="ECO:0000256" key="4">
    <source>
        <dbReference type="ARBA" id="ARBA00023128"/>
    </source>
</evidence>
<evidence type="ECO:0000256" key="3">
    <source>
        <dbReference type="ARBA" id="ARBA00023002"/>
    </source>
</evidence>
<dbReference type="Gene3D" id="3.40.50.720">
    <property type="entry name" value="NAD(P)-binding Rossmann-like Domain"/>
    <property type="match status" value="1"/>
</dbReference>
<dbReference type="InterPro" id="IPR052149">
    <property type="entry name" value="17-beta-HSD3-like"/>
</dbReference>
<dbReference type="OrthoDB" id="5545019at2759"/>
<gene>
    <name evidence="6" type="ORF">B7P43_G03844</name>
</gene>
<dbReference type="GO" id="GO:0005739">
    <property type="term" value="C:mitochondrion"/>
    <property type="evidence" value="ECO:0007669"/>
    <property type="project" value="UniProtKB-SubCell"/>
</dbReference>
<dbReference type="EMBL" id="NEVH01013548">
    <property type="protein sequence ID" value="PNF28881.1"/>
    <property type="molecule type" value="Genomic_DNA"/>
</dbReference>
<keyword evidence="2" id="KW-0521">NADP</keyword>
<dbReference type="InterPro" id="IPR002347">
    <property type="entry name" value="SDR_fam"/>
</dbReference>
<dbReference type="SUPFAM" id="SSF51735">
    <property type="entry name" value="NAD(P)-binding Rossmann-fold domains"/>
    <property type="match status" value="1"/>
</dbReference>
<reference evidence="6 7" key="1">
    <citation type="submission" date="2017-12" db="EMBL/GenBank/DDBJ databases">
        <title>Hemimetabolous genomes reveal molecular basis of termite eusociality.</title>
        <authorList>
            <person name="Harrison M.C."/>
            <person name="Jongepier E."/>
            <person name="Robertson H.M."/>
            <person name="Arning N."/>
            <person name="Bitard-Feildel T."/>
            <person name="Chao H."/>
            <person name="Childers C.P."/>
            <person name="Dinh H."/>
            <person name="Doddapaneni H."/>
            <person name="Dugan S."/>
            <person name="Gowin J."/>
            <person name="Greiner C."/>
            <person name="Han Y."/>
            <person name="Hu H."/>
            <person name="Hughes D.S.T."/>
            <person name="Huylmans A.-K."/>
            <person name="Kemena C."/>
            <person name="Kremer L.P.M."/>
            <person name="Lee S.L."/>
            <person name="Lopez-Ezquerra A."/>
            <person name="Mallet L."/>
            <person name="Monroy-Kuhn J.M."/>
            <person name="Moser A."/>
            <person name="Murali S.C."/>
            <person name="Muzny D.M."/>
            <person name="Otani S."/>
            <person name="Piulachs M.-D."/>
            <person name="Poelchau M."/>
            <person name="Qu J."/>
            <person name="Schaub F."/>
            <person name="Wada-Katsumata A."/>
            <person name="Worley K.C."/>
            <person name="Xie Q."/>
            <person name="Ylla G."/>
            <person name="Poulsen M."/>
            <person name="Gibbs R.A."/>
            <person name="Schal C."/>
            <person name="Richards S."/>
            <person name="Belles X."/>
            <person name="Korb J."/>
            <person name="Bornberg-Bauer E."/>
        </authorList>
    </citation>
    <scope>NUCLEOTIDE SEQUENCE [LARGE SCALE GENOMIC DNA]</scope>
    <source>
        <tissue evidence="6">Whole body</tissue>
    </source>
</reference>
<dbReference type="PANTHER" id="PTHR44889">
    <property type="entry name" value="INACTIVE HYDROXYSTEROID DEHYDROGENASE-LIKE PROTEIN 1"/>
    <property type="match status" value="1"/>
</dbReference>
<dbReference type="STRING" id="105785.A0A2J7QJW4"/>
<dbReference type="Pfam" id="PF00106">
    <property type="entry name" value="adh_short"/>
    <property type="match status" value="1"/>
</dbReference>
<evidence type="ECO:0000313" key="6">
    <source>
        <dbReference type="EMBL" id="PNF28881.1"/>
    </source>
</evidence>
<organism evidence="6 7">
    <name type="scientific">Cryptotermes secundus</name>
    <dbReference type="NCBI Taxonomy" id="105785"/>
    <lineage>
        <taxon>Eukaryota</taxon>
        <taxon>Metazoa</taxon>
        <taxon>Ecdysozoa</taxon>
        <taxon>Arthropoda</taxon>
        <taxon>Hexapoda</taxon>
        <taxon>Insecta</taxon>
        <taxon>Pterygota</taxon>
        <taxon>Neoptera</taxon>
        <taxon>Polyneoptera</taxon>
        <taxon>Dictyoptera</taxon>
        <taxon>Blattodea</taxon>
        <taxon>Blattoidea</taxon>
        <taxon>Termitoidae</taxon>
        <taxon>Kalotermitidae</taxon>
        <taxon>Cryptotermitinae</taxon>
        <taxon>Cryptotermes</taxon>
    </lineage>
</organism>
<evidence type="ECO:0000256" key="1">
    <source>
        <dbReference type="ARBA" id="ARBA00004173"/>
    </source>
</evidence>
<keyword evidence="3" id="KW-0560">Oxidoreductase</keyword>
<dbReference type="AlphaFoldDB" id="A0A2J7QJW4"/>
<dbReference type="GO" id="GO:0016491">
    <property type="term" value="F:oxidoreductase activity"/>
    <property type="evidence" value="ECO:0007669"/>
    <property type="project" value="UniProtKB-KW"/>
</dbReference>
<sequence>MVMSPAGLRNKNDFAGKDQQLLPQISYSVYLLGLMVTVVTGSTDGIGKAYALELARRGVNVVLISRTQKKLDEVAAEIESKFPVKTKTIAADFSKGRPVFDIIEQELKDIPVGILVNNVGRQYTYPMYLGEVPEHELWDILNINIGATTMMTRLILPQMQKQKRGAIVNVSSGSELQPLPLMTVYAASKVFVKSFSDALRYEYQRDGIIIQHLSPLFVNTKMNAFSHRLQQTSLFVPDATTYARNAINTLGKANTTTGYWAHGLQYFLTMIPPVWIRTYIGGLMNEIFRRDYFKTMPKE</sequence>
<dbReference type="PIRSF" id="PIRSF000126">
    <property type="entry name" value="11-beta-HSD1"/>
    <property type="match status" value="1"/>
</dbReference>
<evidence type="ECO:0000256" key="5">
    <source>
        <dbReference type="ARBA" id="ARBA00038261"/>
    </source>
</evidence>
<evidence type="ECO:0000313" key="7">
    <source>
        <dbReference type="Proteomes" id="UP000235965"/>
    </source>
</evidence>
<evidence type="ECO:0000256" key="2">
    <source>
        <dbReference type="ARBA" id="ARBA00022857"/>
    </source>
</evidence>
<dbReference type="InterPro" id="IPR036291">
    <property type="entry name" value="NAD(P)-bd_dom_sf"/>
</dbReference>
<dbReference type="FunFam" id="3.40.50.720:FF:000137">
    <property type="entry name" value="Hydroxysteroid (17-beta) dehydrogenase 3"/>
    <property type="match status" value="1"/>
</dbReference>
<dbReference type="InterPro" id="IPR020904">
    <property type="entry name" value="Sc_DH/Rdtase_CS"/>
</dbReference>
<dbReference type="InParanoid" id="A0A2J7QJW4"/>
<dbReference type="PRINTS" id="PR00081">
    <property type="entry name" value="GDHRDH"/>
</dbReference>
<comment type="subcellular location">
    <subcellularLocation>
        <location evidence="1">Mitochondrion</location>
    </subcellularLocation>
</comment>
<dbReference type="PRINTS" id="PR00080">
    <property type="entry name" value="SDRFAMILY"/>
</dbReference>
<keyword evidence="7" id="KW-1185">Reference proteome</keyword>
<protein>
    <recommendedName>
        <fullName evidence="8">Inactive hydroxysteroid dehydrogenase-like protein 1</fullName>
    </recommendedName>
</protein>
<accession>A0A2J7QJW4</accession>
<dbReference type="PROSITE" id="PS00061">
    <property type="entry name" value="ADH_SHORT"/>
    <property type="match status" value="1"/>
</dbReference>
<dbReference type="PANTHER" id="PTHR44889:SF1">
    <property type="entry name" value="INACTIVE HYDROXYSTEROID DEHYDROGENASE-LIKE PROTEIN 1"/>
    <property type="match status" value="1"/>
</dbReference>
<name>A0A2J7QJW4_9NEOP</name>
<proteinExistence type="inferred from homology"/>
<keyword evidence="4" id="KW-0496">Mitochondrion</keyword>